<reference evidence="2 3" key="1">
    <citation type="submission" date="2016-03" db="EMBL/GenBank/DDBJ databases">
        <title>Fine-scale spatial genetic structure of a fungal parasite of coffee scale insects.</title>
        <authorList>
            <person name="Jackson D."/>
            <person name="Zemenick K.A."/>
            <person name="Malloure B."/>
            <person name="Quandt C.A."/>
            <person name="James T.Y."/>
        </authorList>
    </citation>
    <scope>NUCLEOTIDE SEQUENCE [LARGE SCALE GENOMIC DNA]</scope>
    <source>
        <strain evidence="2 3">UM487</strain>
    </source>
</reference>
<name>A0A179I1I8_CORDF</name>
<feature type="region of interest" description="Disordered" evidence="1">
    <location>
        <begin position="1"/>
        <end position="81"/>
    </location>
</feature>
<feature type="compositionally biased region" description="Basic and acidic residues" evidence="1">
    <location>
        <begin position="1"/>
        <end position="13"/>
    </location>
</feature>
<evidence type="ECO:0000313" key="2">
    <source>
        <dbReference type="EMBL" id="OAQ95721.1"/>
    </source>
</evidence>
<feature type="compositionally biased region" description="Polar residues" evidence="1">
    <location>
        <begin position="24"/>
        <end position="57"/>
    </location>
</feature>
<dbReference type="EMBL" id="LUKN01004635">
    <property type="protein sequence ID" value="OAQ95721.1"/>
    <property type="molecule type" value="Genomic_DNA"/>
</dbReference>
<evidence type="ECO:0000313" key="3">
    <source>
        <dbReference type="Proteomes" id="UP000243081"/>
    </source>
</evidence>
<protein>
    <submittedName>
        <fullName evidence="2">Uncharacterized protein</fullName>
    </submittedName>
</protein>
<organism evidence="2 3">
    <name type="scientific">Cordyceps confragosa</name>
    <name type="common">Lecanicillium lecanii</name>
    <dbReference type="NCBI Taxonomy" id="2714763"/>
    <lineage>
        <taxon>Eukaryota</taxon>
        <taxon>Fungi</taxon>
        <taxon>Dikarya</taxon>
        <taxon>Ascomycota</taxon>
        <taxon>Pezizomycotina</taxon>
        <taxon>Sordariomycetes</taxon>
        <taxon>Hypocreomycetidae</taxon>
        <taxon>Hypocreales</taxon>
        <taxon>Cordycipitaceae</taxon>
        <taxon>Akanthomyces</taxon>
    </lineage>
</organism>
<gene>
    <name evidence="2" type="ORF">LLEC1_02841</name>
</gene>
<dbReference type="AlphaFoldDB" id="A0A179I1I8"/>
<proteinExistence type="predicted"/>
<evidence type="ECO:0000256" key="1">
    <source>
        <dbReference type="SAM" id="MobiDB-lite"/>
    </source>
</evidence>
<accession>A0A179I1I8</accession>
<comment type="caution">
    <text evidence="2">The sequence shown here is derived from an EMBL/GenBank/DDBJ whole genome shotgun (WGS) entry which is preliminary data.</text>
</comment>
<dbReference type="Proteomes" id="UP000243081">
    <property type="component" value="Unassembled WGS sequence"/>
</dbReference>
<sequence length="81" mass="8655">MHTHRDAYDDVTLHDVPLPKRSSAPASSSVERIPKATTQIAVSSPQEESSTAGSFVSTKPGDETHASSQLVKPPNTWRGSV</sequence>
<keyword evidence="3" id="KW-1185">Reference proteome</keyword>